<dbReference type="RefSeq" id="WP_015665507.1">
    <property type="nucleotide sequence ID" value="NC_020453.1"/>
</dbReference>
<dbReference type="GO" id="GO:0006525">
    <property type="term" value="P:arginine metabolic process"/>
    <property type="evidence" value="ECO:0007669"/>
    <property type="project" value="UniProtKB-KW"/>
</dbReference>
<sequence length="324" mass="34990">MASSDPTPPHRIAVLGAPIDLGASVRGTLMGPAALRTAGLITVLESLGLDVTDYGDVGFADIAELGDEPPANAKHYRQIQRWSRVLARRSHELAQTGAIPVFLGGDHSLSMGSVNGIARHCREIGRDLFVLWLDAHADYNTPETTITANMHGMSAAFLCGEPGLDGLLGDERRASIPPVQLELFGIRSIDKAEKELLRRRSVSIADMRAIDEFGVGVLMRRVLDKVRARNGVLHVSFDVDFLDPEVAPGVGTTVPGGATYREAHLIMEMLHDSGLVRSVDIVELNPFLDERGKTARVAVELIASLFGQQITDRPTPTNAIVPDQ</sequence>
<evidence type="ECO:0000256" key="11">
    <source>
        <dbReference type="PROSITE-ProRule" id="PRU00742"/>
    </source>
</evidence>
<evidence type="ECO:0000256" key="7">
    <source>
        <dbReference type="ARBA" id="ARBA00023211"/>
    </source>
</evidence>
<dbReference type="AlphaFoldDB" id="M4Z550"/>
<evidence type="ECO:0000256" key="4">
    <source>
        <dbReference type="ARBA" id="ARBA00022503"/>
    </source>
</evidence>
<dbReference type="PROSITE" id="PS01053">
    <property type="entry name" value="ARGINASE_1"/>
    <property type="match status" value="1"/>
</dbReference>
<dbReference type="InterPro" id="IPR023696">
    <property type="entry name" value="Ureohydrolase_dom_sf"/>
</dbReference>
<organism evidence="14 15">
    <name type="scientific">Bradyrhizobium oligotrophicum S58</name>
    <dbReference type="NCBI Taxonomy" id="1245469"/>
    <lineage>
        <taxon>Bacteria</taxon>
        <taxon>Pseudomonadati</taxon>
        <taxon>Pseudomonadota</taxon>
        <taxon>Alphaproteobacteria</taxon>
        <taxon>Hyphomicrobiales</taxon>
        <taxon>Nitrobacteraceae</taxon>
        <taxon>Bradyrhizobium</taxon>
    </lineage>
</organism>
<evidence type="ECO:0000313" key="14">
    <source>
        <dbReference type="EMBL" id="BAM88384.1"/>
    </source>
</evidence>
<feature type="binding site" evidence="10">
    <location>
        <position position="107"/>
    </location>
    <ligand>
        <name>Mn(2+)</name>
        <dbReference type="ChEBI" id="CHEBI:29035"/>
        <label>1</label>
    </ligand>
</feature>
<dbReference type="NCBIfam" id="TIGR01229">
    <property type="entry name" value="rocF_arginase"/>
    <property type="match status" value="1"/>
</dbReference>
<dbReference type="eggNOG" id="COG0010">
    <property type="taxonomic scope" value="Bacteria"/>
</dbReference>
<dbReference type="UniPathway" id="UPA00158">
    <property type="reaction ID" value="UER00270"/>
</dbReference>
<protein>
    <recommendedName>
        <fullName evidence="3 9">Arginase</fullName>
        <ecNumber evidence="2 9">3.5.3.1</ecNumber>
    </recommendedName>
</protein>
<evidence type="ECO:0000256" key="2">
    <source>
        <dbReference type="ARBA" id="ARBA00012168"/>
    </source>
</evidence>
<reference evidence="14 15" key="1">
    <citation type="journal article" date="2013" name="Appl. Environ. Microbiol.">
        <title>Genome analysis suggests that the soil oligotrophic bacterium Agromonas oligotrophica (Bradyrhizobium oligotrophicum) is a nitrogen-fixing symbiont of Aeschynomene indica.</title>
        <authorList>
            <person name="Okubo T."/>
            <person name="Fukushima S."/>
            <person name="Itakura M."/>
            <person name="Oshima K."/>
            <person name="Longtonglang A."/>
            <person name="Teaumroong N."/>
            <person name="Mitsui H."/>
            <person name="Hattori M."/>
            <person name="Hattori R."/>
            <person name="Hattori T."/>
            <person name="Minamisawa K."/>
        </authorList>
    </citation>
    <scope>NUCLEOTIDE SEQUENCE [LARGE SCALE GENOMIC DNA]</scope>
    <source>
        <strain evidence="14 15">S58</strain>
    </source>
</reference>
<dbReference type="Pfam" id="PF00491">
    <property type="entry name" value="Arginase"/>
    <property type="match status" value="1"/>
</dbReference>
<accession>M4Z550</accession>
<dbReference type="PATRIC" id="fig|1245469.3.peg.2434"/>
<dbReference type="HOGENOM" id="CLU_039478_6_2_5"/>
<evidence type="ECO:0000256" key="13">
    <source>
        <dbReference type="RuleBase" id="RU361159"/>
    </source>
</evidence>
<keyword evidence="5 10" id="KW-0479">Metal-binding</keyword>
<dbReference type="PANTHER" id="PTHR43782:SF3">
    <property type="entry name" value="ARGINASE"/>
    <property type="match status" value="1"/>
</dbReference>
<evidence type="ECO:0000256" key="5">
    <source>
        <dbReference type="ARBA" id="ARBA00022723"/>
    </source>
</evidence>
<name>M4Z550_9BRAD</name>
<comment type="catalytic activity">
    <reaction evidence="8 13">
        <text>L-arginine + H2O = urea + L-ornithine</text>
        <dbReference type="Rhea" id="RHEA:20569"/>
        <dbReference type="ChEBI" id="CHEBI:15377"/>
        <dbReference type="ChEBI" id="CHEBI:16199"/>
        <dbReference type="ChEBI" id="CHEBI:32682"/>
        <dbReference type="ChEBI" id="CHEBI:46911"/>
        <dbReference type="EC" id="3.5.3.1"/>
    </reaction>
</comment>
<evidence type="ECO:0000313" key="15">
    <source>
        <dbReference type="Proteomes" id="UP000011841"/>
    </source>
</evidence>
<dbReference type="InterPro" id="IPR006035">
    <property type="entry name" value="Ureohydrolase"/>
</dbReference>
<dbReference type="OrthoDB" id="9788689at2"/>
<keyword evidence="6 12" id="KW-0378">Hydrolase</keyword>
<dbReference type="InterPro" id="IPR020855">
    <property type="entry name" value="Ureohydrolase_Mn_BS"/>
</dbReference>
<evidence type="ECO:0000256" key="6">
    <source>
        <dbReference type="ARBA" id="ARBA00022801"/>
    </source>
</evidence>
<keyword evidence="15" id="KW-1185">Reference proteome</keyword>
<dbReference type="GO" id="GO:0004053">
    <property type="term" value="F:arginase activity"/>
    <property type="evidence" value="ECO:0007669"/>
    <property type="project" value="UniProtKB-UniRule"/>
</dbReference>
<dbReference type="FunFam" id="3.40.800.10:FF:000012">
    <property type="entry name" value="Arginase"/>
    <property type="match status" value="1"/>
</dbReference>
<dbReference type="EMBL" id="AP012603">
    <property type="protein sequence ID" value="BAM88384.1"/>
    <property type="molecule type" value="Genomic_DNA"/>
</dbReference>
<evidence type="ECO:0000256" key="10">
    <source>
        <dbReference type="PIRSR" id="PIRSR036979-1"/>
    </source>
</evidence>
<feature type="binding site" evidence="10">
    <location>
        <position position="238"/>
    </location>
    <ligand>
        <name>Mn(2+)</name>
        <dbReference type="ChEBI" id="CHEBI:29035"/>
        <label>1</label>
    </ligand>
</feature>
<evidence type="ECO:0000256" key="1">
    <source>
        <dbReference type="ARBA" id="ARBA00005098"/>
    </source>
</evidence>
<dbReference type="Proteomes" id="UP000011841">
    <property type="component" value="Chromosome"/>
</dbReference>
<comment type="cofactor">
    <cofactor evidence="10 13">
        <name>Mn(2+)</name>
        <dbReference type="ChEBI" id="CHEBI:29035"/>
    </cofactor>
    <text evidence="10 13">Binds 2 manganese ions per subunit.</text>
</comment>
<dbReference type="GO" id="GO:0005737">
    <property type="term" value="C:cytoplasm"/>
    <property type="evidence" value="ECO:0007669"/>
    <property type="project" value="TreeGrafter"/>
</dbReference>
<comment type="similarity">
    <text evidence="11 12">Belongs to the arginase family.</text>
</comment>
<evidence type="ECO:0000256" key="3">
    <source>
        <dbReference type="ARBA" id="ARBA00018123"/>
    </source>
</evidence>
<dbReference type="CDD" id="cd09989">
    <property type="entry name" value="Arginase"/>
    <property type="match status" value="1"/>
</dbReference>
<dbReference type="PANTHER" id="PTHR43782">
    <property type="entry name" value="ARGINASE"/>
    <property type="match status" value="1"/>
</dbReference>
<feature type="binding site" evidence="10">
    <location>
        <position position="136"/>
    </location>
    <ligand>
        <name>Mn(2+)</name>
        <dbReference type="ChEBI" id="CHEBI:29035"/>
        <label>1</label>
    </ligand>
</feature>
<comment type="pathway">
    <text evidence="1">Nitrogen metabolism; urea cycle; L-ornithine and urea from L-arginine: step 1/1.</text>
</comment>
<dbReference type="EC" id="3.5.3.1" evidence="2 9"/>
<dbReference type="GeneID" id="301816274"/>
<dbReference type="GO" id="GO:0030145">
    <property type="term" value="F:manganese ion binding"/>
    <property type="evidence" value="ECO:0007669"/>
    <property type="project" value="TreeGrafter"/>
</dbReference>
<gene>
    <name evidence="14" type="ORF">S58_23780</name>
</gene>
<dbReference type="STRING" id="1245469.S58_23780"/>
<dbReference type="InterPro" id="IPR014033">
    <property type="entry name" value="Arginase"/>
</dbReference>
<dbReference type="SUPFAM" id="SSF52768">
    <property type="entry name" value="Arginase/deacetylase"/>
    <property type="match status" value="1"/>
</dbReference>
<feature type="binding site" evidence="10">
    <location>
        <position position="240"/>
    </location>
    <ligand>
        <name>Mn(2+)</name>
        <dbReference type="ChEBI" id="CHEBI:29035"/>
        <label>1</label>
    </ligand>
</feature>
<evidence type="ECO:0000256" key="9">
    <source>
        <dbReference type="NCBIfam" id="TIGR01229"/>
    </source>
</evidence>
<proteinExistence type="inferred from homology"/>
<evidence type="ECO:0000256" key="8">
    <source>
        <dbReference type="ARBA" id="ARBA00047391"/>
    </source>
</evidence>
<evidence type="ECO:0000256" key="12">
    <source>
        <dbReference type="RuleBase" id="RU003684"/>
    </source>
</evidence>
<dbReference type="PIRSF" id="PIRSF036979">
    <property type="entry name" value="Arginase"/>
    <property type="match status" value="1"/>
</dbReference>
<keyword evidence="7 10" id="KW-0464">Manganese</keyword>
<keyword evidence="4 13" id="KW-0056">Arginine metabolism</keyword>
<dbReference type="PROSITE" id="PS51409">
    <property type="entry name" value="ARGINASE_2"/>
    <property type="match status" value="1"/>
</dbReference>
<dbReference type="Gene3D" id="3.40.800.10">
    <property type="entry name" value="Ureohydrolase domain"/>
    <property type="match status" value="1"/>
</dbReference>
<dbReference type="PRINTS" id="PR00116">
    <property type="entry name" value="ARGINASE"/>
</dbReference>
<dbReference type="KEGG" id="aol:S58_23780"/>
<dbReference type="GO" id="GO:0000050">
    <property type="term" value="P:urea cycle"/>
    <property type="evidence" value="ECO:0007669"/>
    <property type="project" value="UniProtKB-UniPathway"/>
</dbReference>
<feature type="binding site" evidence="10">
    <location>
        <position position="138"/>
    </location>
    <ligand>
        <name>Mn(2+)</name>
        <dbReference type="ChEBI" id="CHEBI:29035"/>
        <label>1</label>
    </ligand>
</feature>
<feature type="binding site" evidence="10">
    <location>
        <position position="134"/>
    </location>
    <ligand>
        <name>Mn(2+)</name>
        <dbReference type="ChEBI" id="CHEBI:29035"/>
        <label>1</label>
    </ligand>
</feature>